<dbReference type="InterPro" id="IPR039422">
    <property type="entry name" value="MarR/SlyA-like"/>
</dbReference>
<dbReference type="RefSeq" id="WP_047370131.1">
    <property type="nucleotide sequence ID" value="NZ_CABMNU010000005.1"/>
</dbReference>
<dbReference type="Gene3D" id="1.10.10.10">
    <property type="entry name" value="Winged helix-like DNA-binding domain superfamily/Winged helix DNA-binding domain"/>
    <property type="match status" value="1"/>
</dbReference>
<dbReference type="GO" id="GO:0003700">
    <property type="term" value="F:DNA-binding transcription factor activity"/>
    <property type="evidence" value="ECO:0007669"/>
    <property type="project" value="InterPro"/>
</dbReference>
<evidence type="ECO:0000259" key="1">
    <source>
        <dbReference type="SMART" id="SM00347"/>
    </source>
</evidence>
<evidence type="ECO:0000313" key="3">
    <source>
        <dbReference type="EMBL" id="ORJ47549.1"/>
    </source>
</evidence>
<dbReference type="Pfam" id="PF12802">
    <property type="entry name" value="MarR_2"/>
    <property type="match status" value="1"/>
</dbReference>
<reference evidence="2" key="2">
    <citation type="journal article" date="2018" name="Genome Biol.">
        <title>SKESA: strategic k-mer extension for scrupulous assemblies.</title>
        <authorList>
            <person name="Souvorov A."/>
            <person name="Agarwala R."/>
            <person name="Lipman D.J."/>
        </authorList>
    </citation>
    <scope>NUCLEOTIDE SEQUENCE</scope>
    <source>
        <strain evidence="2">CAVp300</strain>
    </source>
</reference>
<proteinExistence type="predicted"/>
<dbReference type="Proteomes" id="UP000192521">
    <property type="component" value="Unassembled WGS sequence"/>
</dbReference>
<dbReference type="Proteomes" id="UP000867740">
    <property type="component" value="Unassembled WGS sequence"/>
</dbReference>
<keyword evidence="4" id="KW-1185">Reference proteome</keyword>
<dbReference type="EMBL" id="DACSUM010000029">
    <property type="protein sequence ID" value="HAT3583065.1"/>
    <property type="molecule type" value="Genomic_DNA"/>
</dbReference>
<evidence type="ECO:0000313" key="4">
    <source>
        <dbReference type="Proteomes" id="UP000192521"/>
    </source>
</evidence>
<accession>A0A9P3TD16</accession>
<dbReference type="OrthoDB" id="8635520at2"/>
<evidence type="ECO:0000313" key="5">
    <source>
        <dbReference type="Proteomes" id="UP000867740"/>
    </source>
</evidence>
<dbReference type="EMBL" id="MWPR01000071">
    <property type="protein sequence ID" value="ORJ47549.1"/>
    <property type="molecule type" value="Genomic_DNA"/>
</dbReference>
<reference evidence="2" key="3">
    <citation type="submission" date="2020-10" db="EMBL/GenBank/DDBJ databases">
        <authorList>
            <consortium name="NCBI Pathogen Detection Project"/>
        </authorList>
    </citation>
    <scope>NUCLEOTIDE SEQUENCE</scope>
    <source>
        <strain evidence="2">CAVp300</strain>
    </source>
</reference>
<dbReference type="SMART" id="SM00347">
    <property type="entry name" value="HTH_MARR"/>
    <property type="match status" value="1"/>
</dbReference>
<comment type="caution">
    <text evidence="2">The sequence shown here is derived from an EMBL/GenBank/DDBJ whole genome shotgun (WGS) entry which is preliminary data.</text>
</comment>
<sequence>MTTAEISDEEWMAWRSYRRLAEVITGRIVRDINDATGLSGPDFMILMALSKNPHGALLQRDLLEYLEWDKSRLSHQLSRMASRELVQRSRTHSAGVSVSITQAGYQLLAKARPVHTESVRRNFLDKLTPEDVHALIAITGRLRQSDSGVIE</sequence>
<evidence type="ECO:0000313" key="2">
    <source>
        <dbReference type="EMBL" id="HAT3583065.1"/>
    </source>
</evidence>
<protein>
    <submittedName>
        <fullName evidence="2">MarR family transcriptional regulator</fullName>
    </submittedName>
</protein>
<dbReference type="InterPro" id="IPR000835">
    <property type="entry name" value="HTH_MarR-typ"/>
</dbReference>
<organism evidence="2 5">
    <name type="scientific">Kluyvera intermedia</name>
    <name type="common">Enterobacter intermedius</name>
    <dbReference type="NCBI Taxonomy" id="61648"/>
    <lineage>
        <taxon>Bacteria</taxon>
        <taxon>Pseudomonadati</taxon>
        <taxon>Pseudomonadota</taxon>
        <taxon>Gammaproteobacteria</taxon>
        <taxon>Enterobacterales</taxon>
        <taxon>Enterobacteriaceae</taxon>
        <taxon>Kluyvera</taxon>
    </lineage>
</organism>
<dbReference type="InterPro" id="IPR036388">
    <property type="entry name" value="WH-like_DNA-bd_sf"/>
</dbReference>
<dbReference type="InterPro" id="IPR036390">
    <property type="entry name" value="WH_DNA-bd_sf"/>
</dbReference>
<name>A0A9P3TD16_KLUIN</name>
<dbReference type="PANTHER" id="PTHR33164">
    <property type="entry name" value="TRANSCRIPTIONAL REGULATOR, MARR FAMILY"/>
    <property type="match status" value="1"/>
</dbReference>
<feature type="domain" description="HTH marR-type" evidence="1">
    <location>
        <begin position="31"/>
        <end position="132"/>
    </location>
</feature>
<reference evidence="3 4" key="1">
    <citation type="submission" date="2017-02" db="EMBL/GenBank/DDBJ databases">
        <title>Draft genome sequence of a Kluyvera intermedia isolate from a patient with a pancreatic abscess.</title>
        <authorList>
            <person name="Thele R."/>
        </authorList>
    </citation>
    <scope>NUCLEOTIDE SEQUENCE [LARGE SCALE GENOMIC DNA]</scope>
    <source>
        <strain evidence="3 4">FOSA7093</strain>
    </source>
</reference>
<gene>
    <name evidence="3" type="ORF">B2M27_25440</name>
    <name evidence="2" type="ORF">I8531_003394</name>
</gene>
<dbReference type="GO" id="GO:0006950">
    <property type="term" value="P:response to stress"/>
    <property type="evidence" value="ECO:0007669"/>
    <property type="project" value="TreeGrafter"/>
</dbReference>
<dbReference type="AlphaFoldDB" id="A0A9P3TD16"/>
<dbReference type="SUPFAM" id="SSF46785">
    <property type="entry name" value="Winged helix' DNA-binding domain"/>
    <property type="match status" value="1"/>
</dbReference>
<dbReference type="PANTHER" id="PTHR33164:SF99">
    <property type="entry name" value="MARR FAMILY REGULATORY PROTEIN"/>
    <property type="match status" value="1"/>
</dbReference>